<dbReference type="AlphaFoldDB" id="A0A5M6DDW7"/>
<dbReference type="Proteomes" id="UP000324479">
    <property type="component" value="Unassembled WGS sequence"/>
</dbReference>
<dbReference type="GO" id="GO:0006629">
    <property type="term" value="P:lipid metabolic process"/>
    <property type="evidence" value="ECO:0007669"/>
    <property type="project" value="InterPro"/>
</dbReference>
<gene>
    <name evidence="2" type="ORF">FYK55_06285</name>
</gene>
<comment type="caution">
    <text evidence="2">The sequence shown here is derived from an EMBL/GenBank/DDBJ whole genome shotgun (WGS) entry which is preliminary data.</text>
</comment>
<evidence type="ECO:0000313" key="2">
    <source>
        <dbReference type="EMBL" id="KAA5545583.1"/>
    </source>
</evidence>
<dbReference type="EMBL" id="VWOX01000003">
    <property type="protein sequence ID" value="KAA5545583.1"/>
    <property type="molecule type" value="Genomic_DNA"/>
</dbReference>
<dbReference type="InterPro" id="IPR017946">
    <property type="entry name" value="PLC-like_Pdiesterase_TIM-brl"/>
</dbReference>
<dbReference type="InterPro" id="IPR039559">
    <property type="entry name" value="AIM6_PI-PLC-like_dom"/>
</dbReference>
<dbReference type="Pfam" id="PF13653">
    <property type="entry name" value="GDPD_2"/>
    <property type="match status" value="1"/>
</dbReference>
<organism evidence="2 3">
    <name type="scientific">Roseiconus nitratireducens</name>
    <dbReference type="NCBI Taxonomy" id="2605748"/>
    <lineage>
        <taxon>Bacteria</taxon>
        <taxon>Pseudomonadati</taxon>
        <taxon>Planctomycetota</taxon>
        <taxon>Planctomycetia</taxon>
        <taxon>Pirellulales</taxon>
        <taxon>Pirellulaceae</taxon>
        <taxon>Roseiconus</taxon>
    </lineage>
</organism>
<protein>
    <recommendedName>
        <fullName evidence="1">Altered inheritance of mitochondria protein 6</fullName>
    </recommendedName>
</protein>
<sequence>MTLIVCFFVWGTAGIAADIATPLERAHAHNDYLHERPLLDALDHGFNSVEADIFLVGDRLLVAHDFDKIAPQRTLETLYLDPLRRRAQKNGGRIHSGAAPFRLLIDIKSDARATYAALAKRLASYADLVAHFDNGRFEPGAVEVVISGNRAKDLIAGDSPRYAGIDGRLRDLGGETPTHLMPLISDNWKSHFRWNGKGAIPAEEEERLRQFVQRTHQEGRQIRFWGTPDTSAMWKVLDDSGVDAINTDDLAGLASYLAGRPARSK</sequence>
<reference evidence="2 3" key="1">
    <citation type="submission" date="2019-08" db="EMBL/GenBank/DDBJ databases">
        <authorList>
            <person name="Dhanesh K."/>
            <person name="Kumar G."/>
            <person name="Sasikala C."/>
            <person name="Venkata Ramana C."/>
        </authorList>
    </citation>
    <scope>NUCLEOTIDE SEQUENCE [LARGE SCALE GENOMIC DNA]</scope>
    <source>
        <strain evidence="2 3">JC645</strain>
    </source>
</reference>
<keyword evidence="3" id="KW-1185">Reference proteome</keyword>
<dbReference type="Gene3D" id="3.20.20.190">
    <property type="entry name" value="Phosphatidylinositol (PI) phosphodiesterase"/>
    <property type="match status" value="1"/>
</dbReference>
<name>A0A5M6DDW7_9BACT</name>
<dbReference type="PANTHER" id="PTHR31571:SF1">
    <property type="entry name" value="ALTERED INHERITANCE OF MITOCHONDRIA PROTEIN 6"/>
    <property type="match status" value="1"/>
</dbReference>
<accession>A0A5M6DDW7</accession>
<dbReference type="PANTHER" id="PTHR31571">
    <property type="entry name" value="ALTERED INHERITANCE OF MITOCHONDRIA PROTEIN 6"/>
    <property type="match status" value="1"/>
</dbReference>
<evidence type="ECO:0000256" key="1">
    <source>
        <dbReference type="ARBA" id="ARBA00014286"/>
    </source>
</evidence>
<evidence type="ECO:0000313" key="3">
    <source>
        <dbReference type="Proteomes" id="UP000324479"/>
    </source>
</evidence>
<dbReference type="GO" id="GO:0008081">
    <property type="term" value="F:phosphoric diester hydrolase activity"/>
    <property type="evidence" value="ECO:0007669"/>
    <property type="project" value="InterPro"/>
</dbReference>
<proteinExistence type="predicted"/>
<dbReference type="SUPFAM" id="SSF51695">
    <property type="entry name" value="PLC-like phosphodiesterases"/>
    <property type="match status" value="1"/>
</dbReference>
<dbReference type="InterPro" id="IPR051236">
    <property type="entry name" value="HAT_RTT109-like"/>
</dbReference>
<dbReference type="CDD" id="cd08577">
    <property type="entry name" value="PI-PLCc_GDPD_SF_unchar3"/>
    <property type="match status" value="1"/>
</dbReference>